<dbReference type="Gene3D" id="3.50.50.60">
    <property type="entry name" value="FAD/NAD(P)-binding domain"/>
    <property type="match status" value="2"/>
</dbReference>
<evidence type="ECO:0000259" key="3">
    <source>
        <dbReference type="Pfam" id="PF01266"/>
    </source>
</evidence>
<dbReference type="PANTHER" id="PTHR13847">
    <property type="entry name" value="SARCOSINE DEHYDROGENASE-RELATED"/>
    <property type="match status" value="1"/>
</dbReference>
<sequence length="436" mass="46677">MNPEPAPADVAVVGAGIIGLSVAMYLVTQGRSVLLIDRKGIAQETSAQNAGALAFSDILPLASPRILRQAPRWLLDPLGPLAIRPGYALRMLPWLMRFGLASRPSAYRASLQAQTKLMQLAAPAFHAMLARAKASHMIRQDGSLQVYESDAEFQSNLAGWQLRAEAGIAFEHVKGERLRELQPGLASSIVAGTFVPHWETVSDPFEVASALGRHVLQAGAAWRQAEVRSIAVREGGVELRLAQGDTVRAKQAVIATGAWSRQLAAQLGDAIPLDTERGYNTTLPPGAFDLKRQIIFGAHGFVVTPLSTGIRVGGAVELGGLKLPPNFERSAHMLGKAARLLPGLRTEGGTQWMGYRPSLPDSLPVIGHASASRQVVYAFGHGHLGLTQSAATGHLVAQLLAERTPSIALEAFRPDRFRWTGAPTPPEGFSEPSLRL</sequence>
<feature type="transmembrane region" description="Helical" evidence="2">
    <location>
        <begin position="6"/>
        <end position="28"/>
    </location>
</feature>
<evidence type="ECO:0000313" key="4">
    <source>
        <dbReference type="EMBL" id="MDG5975195.1"/>
    </source>
</evidence>
<evidence type="ECO:0000256" key="2">
    <source>
        <dbReference type="SAM" id="Phobius"/>
    </source>
</evidence>
<evidence type="ECO:0000256" key="1">
    <source>
        <dbReference type="ARBA" id="ARBA00023002"/>
    </source>
</evidence>
<accession>A0A9X4NVK1</accession>
<evidence type="ECO:0000313" key="5">
    <source>
        <dbReference type="Proteomes" id="UP001152876"/>
    </source>
</evidence>
<reference evidence="4" key="1">
    <citation type="submission" date="2013-01" db="EMBL/GenBank/DDBJ databases">
        <title>Genome draft of Hydrogenophaga taeniospiralis 2K1.</title>
        <authorList>
            <person name="Gomila M."/>
            <person name="Lalucat J."/>
        </authorList>
    </citation>
    <scope>NUCLEOTIDE SEQUENCE</scope>
    <source>
        <strain evidence="4">CCUG 15921</strain>
    </source>
</reference>
<dbReference type="Pfam" id="PF01266">
    <property type="entry name" value="DAO"/>
    <property type="match status" value="1"/>
</dbReference>
<dbReference type="EMBL" id="AOGK01000005">
    <property type="protein sequence ID" value="MDG5975195.1"/>
    <property type="molecule type" value="Genomic_DNA"/>
</dbReference>
<dbReference type="GO" id="GO:0005737">
    <property type="term" value="C:cytoplasm"/>
    <property type="evidence" value="ECO:0007669"/>
    <property type="project" value="TreeGrafter"/>
</dbReference>
<protein>
    <submittedName>
        <fullName evidence="4">FAD dependent oxidoreductase</fullName>
    </submittedName>
</protein>
<dbReference type="InterPro" id="IPR006076">
    <property type="entry name" value="FAD-dep_OxRdtase"/>
</dbReference>
<keyword evidence="2" id="KW-0472">Membrane</keyword>
<keyword evidence="2" id="KW-1133">Transmembrane helix</keyword>
<dbReference type="SUPFAM" id="SSF51905">
    <property type="entry name" value="FAD/NAD(P)-binding domain"/>
    <property type="match status" value="1"/>
</dbReference>
<feature type="domain" description="FAD dependent oxidoreductase" evidence="3">
    <location>
        <begin position="9"/>
        <end position="399"/>
    </location>
</feature>
<dbReference type="GO" id="GO:0016491">
    <property type="term" value="F:oxidoreductase activity"/>
    <property type="evidence" value="ECO:0007669"/>
    <property type="project" value="UniProtKB-KW"/>
</dbReference>
<dbReference type="AlphaFoldDB" id="A0A9X4NVK1"/>
<dbReference type="PANTHER" id="PTHR13847:SF289">
    <property type="entry name" value="GLYCINE OXIDASE"/>
    <property type="match status" value="1"/>
</dbReference>
<dbReference type="SUPFAM" id="SSF54373">
    <property type="entry name" value="FAD-linked reductases, C-terminal domain"/>
    <property type="match status" value="1"/>
</dbReference>
<gene>
    <name evidence="4" type="ORF">H010_08056</name>
</gene>
<dbReference type="Gene3D" id="3.30.9.10">
    <property type="entry name" value="D-Amino Acid Oxidase, subunit A, domain 2"/>
    <property type="match status" value="1"/>
</dbReference>
<dbReference type="InterPro" id="IPR036188">
    <property type="entry name" value="FAD/NAD-bd_sf"/>
</dbReference>
<comment type="caution">
    <text evidence="4">The sequence shown here is derived from an EMBL/GenBank/DDBJ whole genome shotgun (WGS) entry which is preliminary data.</text>
</comment>
<proteinExistence type="predicted"/>
<keyword evidence="2" id="KW-0812">Transmembrane</keyword>
<keyword evidence="5" id="KW-1185">Reference proteome</keyword>
<organism evidence="4 5">
    <name type="scientific">Hydrogenophaga taeniospiralis CCUG 15921</name>
    <dbReference type="NCBI Taxonomy" id="1281780"/>
    <lineage>
        <taxon>Bacteria</taxon>
        <taxon>Pseudomonadati</taxon>
        <taxon>Pseudomonadota</taxon>
        <taxon>Betaproteobacteria</taxon>
        <taxon>Burkholderiales</taxon>
        <taxon>Comamonadaceae</taxon>
        <taxon>Hydrogenophaga</taxon>
    </lineage>
</organism>
<dbReference type="Proteomes" id="UP001152876">
    <property type="component" value="Unassembled WGS sequence"/>
</dbReference>
<dbReference type="OrthoDB" id="18526at2"/>
<name>A0A9X4NVK1_9BURK</name>
<keyword evidence="1" id="KW-0560">Oxidoreductase</keyword>